<protein>
    <submittedName>
        <fullName evidence="2">Uncharacterized protein</fullName>
    </submittedName>
</protein>
<sequence length="103" mass="11607">MSPHRDSWSGQASNGAGPVNQAPERVKRLCLGRWLDGGQHFEILGARFTIAAEKTAVGERMEPSLVIHRSVPCRETQIWVVLLTRFWCGSRQSVHPRASFLWP</sequence>
<keyword evidence="3" id="KW-1185">Reference proteome</keyword>
<organism evidence="2 3">
    <name type="scientific">Candidatus Methylacidithermus pantelleriae</name>
    <dbReference type="NCBI Taxonomy" id="2744239"/>
    <lineage>
        <taxon>Bacteria</taxon>
        <taxon>Pseudomonadati</taxon>
        <taxon>Verrucomicrobiota</taxon>
        <taxon>Methylacidiphilae</taxon>
        <taxon>Methylacidiphilales</taxon>
        <taxon>Methylacidiphilaceae</taxon>
        <taxon>Candidatus Methylacidithermus</taxon>
    </lineage>
</organism>
<accession>A0A8J2FPZ5</accession>
<name>A0A8J2FPZ5_9BACT</name>
<reference evidence="2" key="1">
    <citation type="submission" date="2021-02" db="EMBL/GenBank/DDBJ databases">
        <authorList>
            <person name="Cremers G."/>
            <person name="Picone N."/>
        </authorList>
    </citation>
    <scope>NUCLEOTIDE SEQUENCE</scope>
    <source>
        <strain evidence="2">PQ17</strain>
    </source>
</reference>
<dbReference type="AlphaFoldDB" id="A0A8J2FPZ5"/>
<proteinExistence type="predicted"/>
<evidence type="ECO:0000313" key="3">
    <source>
        <dbReference type="Proteomes" id="UP000663859"/>
    </source>
</evidence>
<gene>
    <name evidence="2" type="ORF">MPNT_230003</name>
</gene>
<comment type="caution">
    <text evidence="2">The sequence shown here is derived from an EMBL/GenBank/DDBJ whole genome shotgun (WGS) entry which is preliminary data.</text>
</comment>
<evidence type="ECO:0000313" key="2">
    <source>
        <dbReference type="EMBL" id="CAF0697742.1"/>
    </source>
</evidence>
<dbReference type="EMBL" id="CAJNOB010000016">
    <property type="protein sequence ID" value="CAF0697742.1"/>
    <property type="molecule type" value="Genomic_DNA"/>
</dbReference>
<evidence type="ECO:0000256" key="1">
    <source>
        <dbReference type="SAM" id="MobiDB-lite"/>
    </source>
</evidence>
<feature type="region of interest" description="Disordered" evidence="1">
    <location>
        <begin position="1"/>
        <end position="21"/>
    </location>
</feature>
<dbReference type="Proteomes" id="UP000663859">
    <property type="component" value="Unassembled WGS sequence"/>
</dbReference>